<dbReference type="Proteomes" id="UP001565243">
    <property type="component" value="Unassembled WGS sequence"/>
</dbReference>
<comment type="caution">
    <text evidence="1">The sequence shown here is derived from an EMBL/GenBank/DDBJ whole genome shotgun (WGS) entry which is preliminary data.</text>
</comment>
<dbReference type="Pfam" id="PF11692">
    <property type="entry name" value="DUF3289"/>
    <property type="match status" value="1"/>
</dbReference>
<gene>
    <name evidence="1" type="ORF">AB6T85_10295</name>
</gene>
<name>A0ABV4E7A8_9GAMM</name>
<dbReference type="EMBL" id="JBGFFX010000005">
    <property type="protein sequence ID" value="MEY8770813.1"/>
    <property type="molecule type" value="Genomic_DNA"/>
</dbReference>
<dbReference type="NCBIfam" id="TIGR03034">
    <property type="entry name" value="YPO3983 family protein"/>
    <property type="match status" value="1"/>
</dbReference>
<evidence type="ECO:0000313" key="1">
    <source>
        <dbReference type="EMBL" id="MEY8770813.1"/>
    </source>
</evidence>
<dbReference type="InterPro" id="IPR017483">
    <property type="entry name" value="CHP03034"/>
</dbReference>
<sequence length="280" mass="32761">MSALQFPCTIFKTQKKMEDYSASDMHCGDLSEFQLKRAFHLVDVSTRVNPYTLTKITPFNQPQSRFYGSRSEGEKISRQECAKILFDEFRHLSRTFSIYGPYSHLIEKMITHMQKGNGMPFQDTSLDSALKKHILNDNSKNNTRLLLTKVVGKNIDWGKGYFPLAQKKELTKAILRGKLPKFDRLQDSFNGMGITVHDVWATHIAIKSLHIENERYRALVNYKIQDHFGLDSEDISALKFNQFRFFRIWFLLQRYNLFGFKPFMTDMETTVEITGRRDEN</sequence>
<reference evidence="1 2" key="1">
    <citation type="submission" date="2024-07" db="EMBL/GenBank/DDBJ databases">
        <authorList>
            <person name="Hebao G."/>
        </authorList>
    </citation>
    <scope>NUCLEOTIDE SEQUENCE [LARGE SCALE GENOMIC DNA]</scope>
    <source>
        <strain evidence="1 2">ACCC 02193</strain>
    </source>
</reference>
<proteinExistence type="predicted"/>
<dbReference type="RefSeq" id="WP_369895482.1">
    <property type="nucleotide sequence ID" value="NZ_JBGFFX010000005.1"/>
</dbReference>
<evidence type="ECO:0000313" key="2">
    <source>
        <dbReference type="Proteomes" id="UP001565243"/>
    </source>
</evidence>
<keyword evidence="2" id="KW-1185">Reference proteome</keyword>
<organism evidence="1 2">
    <name type="scientific">Erwinia aeris</name>
    <dbReference type="NCBI Taxonomy" id="3239803"/>
    <lineage>
        <taxon>Bacteria</taxon>
        <taxon>Pseudomonadati</taxon>
        <taxon>Pseudomonadota</taxon>
        <taxon>Gammaproteobacteria</taxon>
        <taxon>Enterobacterales</taxon>
        <taxon>Erwiniaceae</taxon>
        <taxon>Erwinia</taxon>
    </lineage>
</organism>
<accession>A0ABV4E7A8</accession>
<protein>
    <submittedName>
        <fullName evidence="1">YPO3983 family protein</fullName>
    </submittedName>
</protein>